<evidence type="ECO:0000256" key="4">
    <source>
        <dbReference type="ARBA" id="ARBA00023136"/>
    </source>
</evidence>
<keyword evidence="2 5" id="KW-0812">Transmembrane</keyword>
<dbReference type="InterPro" id="IPR007271">
    <property type="entry name" value="Nuc_sug_transpt"/>
</dbReference>
<dbReference type="RefSeq" id="XP_012894940.1">
    <property type="nucleotide sequence ID" value="XM_013039486.1"/>
</dbReference>
<dbReference type="EMBL" id="FN668639">
    <property type="protein sequence ID" value="CBK20892.2"/>
    <property type="molecule type" value="Genomic_DNA"/>
</dbReference>
<accession>D8LX97</accession>
<protein>
    <submittedName>
        <fullName evidence="7">Uncharacterized protein</fullName>
    </submittedName>
</protein>
<evidence type="ECO:0000256" key="3">
    <source>
        <dbReference type="ARBA" id="ARBA00022989"/>
    </source>
</evidence>
<dbReference type="PANTHER" id="PTHR10231">
    <property type="entry name" value="NUCLEOTIDE-SUGAR TRANSMEMBRANE TRANSPORTER"/>
    <property type="match status" value="1"/>
</dbReference>
<feature type="signal peptide" evidence="6">
    <location>
        <begin position="1"/>
        <end position="21"/>
    </location>
</feature>
<sequence length="203" mass="23002">MGTSALLATMTLSVLCKACRGTFYSFNPGVISLSSELIKLLFSFTIFKWRVAKGLSTRCDLSFREILLLLIPSTLLVASGSIYYSLQRTFEDELVIQVLLCLLFHVQSLFSYEVVVTAIISYLWLKRRHSAAHWMALLLLSTSLTAIEMQSNPSWTLYDIPLYGTFLSLFSVLLTSVANVLKERLLKFRHSDALFQQISWLAL</sequence>
<dbReference type="Pfam" id="PF04142">
    <property type="entry name" value="Nuc_sug_transp"/>
    <property type="match status" value="1"/>
</dbReference>
<organism evidence="7">
    <name type="scientific">Blastocystis hominis</name>
    <dbReference type="NCBI Taxonomy" id="12968"/>
    <lineage>
        <taxon>Eukaryota</taxon>
        <taxon>Sar</taxon>
        <taxon>Stramenopiles</taxon>
        <taxon>Bigyra</taxon>
        <taxon>Opalozoa</taxon>
        <taxon>Opalinata</taxon>
        <taxon>Blastocystidae</taxon>
        <taxon>Blastocystis</taxon>
    </lineage>
</organism>
<evidence type="ECO:0000313" key="8">
    <source>
        <dbReference type="Proteomes" id="UP000008312"/>
    </source>
</evidence>
<dbReference type="Proteomes" id="UP000008312">
    <property type="component" value="Unassembled WGS sequence"/>
</dbReference>
<feature type="chain" id="PRO_5003117598" evidence="6">
    <location>
        <begin position="22"/>
        <end position="203"/>
    </location>
</feature>
<feature type="transmembrane region" description="Helical" evidence="5">
    <location>
        <begin position="66"/>
        <end position="84"/>
    </location>
</feature>
<evidence type="ECO:0000256" key="2">
    <source>
        <dbReference type="ARBA" id="ARBA00022692"/>
    </source>
</evidence>
<evidence type="ECO:0000313" key="7">
    <source>
        <dbReference type="EMBL" id="CBK20892.2"/>
    </source>
</evidence>
<dbReference type="InParanoid" id="D8LX97"/>
<evidence type="ECO:0000256" key="5">
    <source>
        <dbReference type="SAM" id="Phobius"/>
    </source>
</evidence>
<reference evidence="7" key="1">
    <citation type="submission" date="2010-02" db="EMBL/GenBank/DDBJ databases">
        <title>Sequencing and annotation of the Blastocystis hominis genome.</title>
        <authorList>
            <person name="Wincker P."/>
        </authorList>
    </citation>
    <scope>NUCLEOTIDE SEQUENCE</scope>
    <source>
        <strain evidence="7">Singapore isolate B</strain>
    </source>
</reference>
<keyword evidence="8" id="KW-1185">Reference proteome</keyword>
<dbReference type="GO" id="GO:0000139">
    <property type="term" value="C:Golgi membrane"/>
    <property type="evidence" value="ECO:0007669"/>
    <property type="project" value="InterPro"/>
</dbReference>
<name>D8LX97_BLAHO</name>
<comment type="subcellular location">
    <subcellularLocation>
        <location evidence="1">Membrane</location>
        <topology evidence="1">Multi-pass membrane protein</topology>
    </subcellularLocation>
</comment>
<dbReference type="GeneID" id="24922329"/>
<feature type="transmembrane region" description="Helical" evidence="5">
    <location>
        <begin position="96"/>
        <end position="125"/>
    </location>
</feature>
<evidence type="ECO:0000256" key="1">
    <source>
        <dbReference type="ARBA" id="ARBA00004141"/>
    </source>
</evidence>
<evidence type="ECO:0000256" key="6">
    <source>
        <dbReference type="SAM" id="SignalP"/>
    </source>
</evidence>
<dbReference type="GO" id="GO:0015165">
    <property type="term" value="F:pyrimidine nucleotide-sugar transmembrane transporter activity"/>
    <property type="evidence" value="ECO:0007669"/>
    <property type="project" value="InterPro"/>
</dbReference>
<feature type="transmembrane region" description="Helical" evidence="5">
    <location>
        <begin position="162"/>
        <end position="181"/>
    </location>
</feature>
<keyword evidence="4 5" id="KW-0472">Membrane</keyword>
<keyword evidence="3 5" id="KW-1133">Transmembrane helix</keyword>
<feature type="transmembrane region" description="Helical" evidence="5">
    <location>
        <begin position="132"/>
        <end position="150"/>
    </location>
</feature>
<keyword evidence="6" id="KW-0732">Signal</keyword>
<proteinExistence type="predicted"/>
<dbReference type="AlphaFoldDB" id="D8LX97"/>
<gene>
    <name evidence="7" type="ORF">GSBLH_T00006204001</name>
</gene>